<reference evidence="3" key="1">
    <citation type="submission" date="2023-07" db="EMBL/GenBank/DDBJ databases">
        <title>Defluviimonas sediminis sp. nov., isolated from mangrove sediment.</title>
        <authorList>
            <person name="Liu L."/>
            <person name="Li J."/>
            <person name="Huang Y."/>
            <person name="Pan J."/>
            <person name="Li M."/>
        </authorList>
    </citation>
    <scope>NUCLEOTIDE SEQUENCE [LARGE SCALE GENOMIC DNA]</scope>
    <source>
        <strain evidence="3">FT324</strain>
    </source>
</reference>
<dbReference type="Pfam" id="PF01243">
    <property type="entry name" value="PNPOx_N"/>
    <property type="match status" value="1"/>
</dbReference>
<evidence type="ECO:0000259" key="1">
    <source>
        <dbReference type="Pfam" id="PF01243"/>
    </source>
</evidence>
<dbReference type="Proteomes" id="UP001205601">
    <property type="component" value="Unassembled WGS sequence"/>
</dbReference>
<accession>A0ABT2NMP1</accession>
<organism evidence="2 3">
    <name type="scientific">Albidovulum sediminis</name>
    <dbReference type="NCBI Taxonomy" id="3066345"/>
    <lineage>
        <taxon>Bacteria</taxon>
        <taxon>Pseudomonadati</taxon>
        <taxon>Pseudomonadota</taxon>
        <taxon>Alphaproteobacteria</taxon>
        <taxon>Rhodobacterales</taxon>
        <taxon>Paracoccaceae</taxon>
        <taxon>Albidovulum</taxon>
    </lineage>
</organism>
<dbReference type="InterPro" id="IPR012349">
    <property type="entry name" value="Split_barrel_FMN-bd"/>
</dbReference>
<feature type="domain" description="Pyridoxamine 5'-phosphate oxidase N-terminal" evidence="1">
    <location>
        <begin position="21"/>
        <end position="126"/>
    </location>
</feature>
<dbReference type="EMBL" id="JAOCQF010000001">
    <property type="protein sequence ID" value="MCT8329985.1"/>
    <property type="molecule type" value="Genomic_DNA"/>
</dbReference>
<protein>
    <submittedName>
        <fullName evidence="2">Pyridoxamine 5'-phosphate oxidase family protein</fullName>
    </submittedName>
</protein>
<dbReference type="Gene3D" id="2.30.110.10">
    <property type="entry name" value="Electron Transport, Fmn-binding Protein, Chain A"/>
    <property type="match status" value="1"/>
</dbReference>
<dbReference type="SUPFAM" id="SSF50475">
    <property type="entry name" value="FMN-binding split barrel"/>
    <property type="match status" value="1"/>
</dbReference>
<name>A0ABT2NMP1_9RHOB</name>
<evidence type="ECO:0000313" key="2">
    <source>
        <dbReference type="EMBL" id="MCT8329985.1"/>
    </source>
</evidence>
<comment type="caution">
    <text evidence="2">The sequence shown here is derived from an EMBL/GenBank/DDBJ whole genome shotgun (WGS) entry which is preliminary data.</text>
</comment>
<dbReference type="InterPro" id="IPR011576">
    <property type="entry name" value="Pyridox_Oxase_N"/>
</dbReference>
<gene>
    <name evidence="2" type="ORF">N5I32_10700</name>
</gene>
<keyword evidence="3" id="KW-1185">Reference proteome</keyword>
<dbReference type="RefSeq" id="WP_261495598.1">
    <property type="nucleotide sequence ID" value="NZ_JAOCQF010000001.1"/>
</dbReference>
<proteinExistence type="predicted"/>
<evidence type="ECO:0000313" key="3">
    <source>
        <dbReference type="Proteomes" id="UP001205601"/>
    </source>
</evidence>
<sequence length="164" mass="17817">MIERPSPIRETDDQAREIAASLMRAARFAALAVIHPETAGPHVTRVGFGMSPDGRPVTLISDLALHTRALRNRPQASLLVGEPGPRGDPLTHPRLTLAVQARFLPRADASHAAVRDRWLTDHPKAGLYADFADFSFVVFDVTGGDLNAGFGKAFHLLPEDLRLA</sequence>